<evidence type="ECO:0000313" key="3">
    <source>
        <dbReference type="EMBL" id="CAF9925021.1"/>
    </source>
</evidence>
<dbReference type="PANTHER" id="PTHR12436">
    <property type="entry name" value="80 KDA MCM3-ASSOCIATED PROTEIN"/>
    <property type="match status" value="1"/>
</dbReference>
<feature type="domain" description="PCI" evidence="2">
    <location>
        <begin position="296"/>
        <end position="465"/>
    </location>
</feature>
<dbReference type="AlphaFoldDB" id="A0A8H3FI43"/>
<gene>
    <name evidence="3" type="ORF">GOMPHAMPRED_003794</name>
</gene>
<keyword evidence="4" id="KW-1185">Reference proteome</keyword>
<dbReference type="OrthoDB" id="199574at2759"/>
<dbReference type="Gene3D" id="1.25.40.990">
    <property type="match status" value="1"/>
</dbReference>
<comment type="caution">
    <text evidence="3">The sequence shown here is derived from an EMBL/GenBank/DDBJ whole genome shotgun (WGS) entry which is preliminary data.</text>
</comment>
<dbReference type="GO" id="GO:0005634">
    <property type="term" value="C:nucleus"/>
    <property type="evidence" value="ECO:0007669"/>
    <property type="project" value="TreeGrafter"/>
</dbReference>
<feature type="region of interest" description="Disordered" evidence="1">
    <location>
        <begin position="129"/>
        <end position="165"/>
    </location>
</feature>
<evidence type="ECO:0000259" key="2">
    <source>
        <dbReference type="PROSITE" id="PS50250"/>
    </source>
</evidence>
<sequence length="474" mass="54289">MQAAYTTVSTRRGFDRSHQPVQIPLQPFQESKMIQPIEPVEPPKRVIREWPPAVRAYVQRSFSENHTVKGVARQDLEAKLKAIISEAAENDTLLTVDWDNMPLPQQMLLEERARSYQSSQLLTNQQFSDAHAAQHPDGLKSKKRKSTEADGLEDGNPPWRTNQIPLGDRITYTDKRIKFDRSNELRKKRFGEILPSTPTTLDEEMTLGPVVGTCEILEKKYLRLTAPPKAATVRPLHVLRRTLELLKEKWKTDKNYNYICDQFKSMRQDLTVQHIRNDFTVNVYEIHARIALETGDMGEYNQCQTQLYALYALKLGGHPIEFKAYRILYFIYTGSKTDMNDLIADLTIAEKNEPPIKHALETRSALALGNYNRFFKLYLVAPGMGAYLLDMSIQRERLSALANIARAYKPQVRLRFITEELGFESDQEAARFICDHQAGDFLTSKDDQVLLECGGKSAALFEKLRKDPPKLSTP</sequence>
<dbReference type="EMBL" id="CAJPDQ010000022">
    <property type="protein sequence ID" value="CAF9925021.1"/>
    <property type="molecule type" value="Genomic_DNA"/>
</dbReference>
<proteinExistence type="predicted"/>
<reference evidence="3" key="1">
    <citation type="submission" date="2021-03" db="EMBL/GenBank/DDBJ databases">
        <authorList>
            <person name="Tagirdzhanova G."/>
        </authorList>
    </citation>
    <scope>NUCLEOTIDE SEQUENCE</scope>
</reference>
<evidence type="ECO:0000256" key="1">
    <source>
        <dbReference type="SAM" id="MobiDB-lite"/>
    </source>
</evidence>
<organism evidence="3 4">
    <name type="scientific">Gomphillus americanus</name>
    <dbReference type="NCBI Taxonomy" id="1940652"/>
    <lineage>
        <taxon>Eukaryota</taxon>
        <taxon>Fungi</taxon>
        <taxon>Dikarya</taxon>
        <taxon>Ascomycota</taxon>
        <taxon>Pezizomycotina</taxon>
        <taxon>Lecanoromycetes</taxon>
        <taxon>OSLEUM clade</taxon>
        <taxon>Ostropomycetidae</taxon>
        <taxon>Ostropales</taxon>
        <taxon>Graphidaceae</taxon>
        <taxon>Gomphilloideae</taxon>
        <taxon>Gomphillus</taxon>
    </lineage>
</organism>
<evidence type="ECO:0000313" key="4">
    <source>
        <dbReference type="Proteomes" id="UP000664169"/>
    </source>
</evidence>
<accession>A0A8H3FI43</accession>
<dbReference type="Proteomes" id="UP000664169">
    <property type="component" value="Unassembled WGS sequence"/>
</dbReference>
<dbReference type="PANTHER" id="PTHR12436:SF4">
    <property type="entry name" value="LEUKOCYTE RECEPTOR CLUSTER MEMBER 8"/>
    <property type="match status" value="1"/>
</dbReference>
<name>A0A8H3FI43_9LECA</name>
<protein>
    <recommendedName>
        <fullName evidence="2">PCI domain-containing protein</fullName>
    </recommendedName>
</protein>
<dbReference type="InterPro" id="IPR045107">
    <property type="entry name" value="SAC3/GANP/THP3"/>
</dbReference>
<dbReference type="InterPro" id="IPR005062">
    <property type="entry name" value="SAC3/GANP/THP3_conserved"/>
</dbReference>
<dbReference type="Pfam" id="PF03399">
    <property type="entry name" value="SAC3_GANP"/>
    <property type="match status" value="1"/>
</dbReference>
<dbReference type="PROSITE" id="PS50250">
    <property type="entry name" value="PCI"/>
    <property type="match status" value="1"/>
</dbReference>
<dbReference type="InterPro" id="IPR000717">
    <property type="entry name" value="PCI_dom"/>
</dbReference>